<evidence type="ECO:0000256" key="2">
    <source>
        <dbReference type="ARBA" id="ARBA00022692"/>
    </source>
</evidence>
<keyword evidence="2 5" id="KW-0812">Transmembrane</keyword>
<dbReference type="Proteomes" id="UP001500121">
    <property type="component" value="Unassembled WGS sequence"/>
</dbReference>
<name>A0ABP8Z5J2_9MICO</name>
<keyword evidence="8" id="KW-1185">Reference proteome</keyword>
<dbReference type="Pfam" id="PF02656">
    <property type="entry name" value="DUF202"/>
    <property type="match status" value="1"/>
</dbReference>
<evidence type="ECO:0000256" key="4">
    <source>
        <dbReference type="ARBA" id="ARBA00023136"/>
    </source>
</evidence>
<evidence type="ECO:0000256" key="5">
    <source>
        <dbReference type="SAM" id="Phobius"/>
    </source>
</evidence>
<keyword evidence="4 5" id="KW-0472">Membrane</keyword>
<evidence type="ECO:0000256" key="3">
    <source>
        <dbReference type="ARBA" id="ARBA00022989"/>
    </source>
</evidence>
<evidence type="ECO:0000259" key="6">
    <source>
        <dbReference type="Pfam" id="PF02656"/>
    </source>
</evidence>
<comment type="caution">
    <text evidence="7">The sequence shown here is derived from an EMBL/GenBank/DDBJ whole genome shotgun (WGS) entry which is preliminary data.</text>
</comment>
<reference evidence="8" key="1">
    <citation type="journal article" date="2019" name="Int. J. Syst. Evol. Microbiol.">
        <title>The Global Catalogue of Microorganisms (GCM) 10K type strain sequencing project: providing services to taxonomists for standard genome sequencing and annotation.</title>
        <authorList>
            <consortium name="The Broad Institute Genomics Platform"/>
            <consortium name="The Broad Institute Genome Sequencing Center for Infectious Disease"/>
            <person name="Wu L."/>
            <person name="Ma J."/>
        </authorList>
    </citation>
    <scope>NUCLEOTIDE SEQUENCE [LARGE SCALE GENOMIC DNA]</scope>
    <source>
        <strain evidence="8">JCM 19015</strain>
    </source>
</reference>
<protein>
    <recommendedName>
        <fullName evidence="6">DUF202 domain-containing protein</fullName>
    </recommendedName>
</protein>
<feature type="transmembrane region" description="Helical" evidence="5">
    <location>
        <begin position="45"/>
        <end position="63"/>
    </location>
</feature>
<proteinExistence type="predicted"/>
<evidence type="ECO:0000313" key="7">
    <source>
        <dbReference type="EMBL" id="GAA4747067.1"/>
    </source>
</evidence>
<feature type="transmembrane region" description="Helical" evidence="5">
    <location>
        <begin position="21"/>
        <end position="39"/>
    </location>
</feature>
<dbReference type="InterPro" id="IPR003807">
    <property type="entry name" value="DUF202"/>
</dbReference>
<evidence type="ECO:0000313" key="8">
    <source>
        <dbReference type="Proteomes" id="UP001500121"/>
    </source>
</evidence>
<feature type="domain" description="DUF202" evidence="6">
    <location>
        <begin position="6"/>
        <end position="70"/>
    </location>
</feature>
<feature type="transmembrane region" description="Helical" evidence="5">
    <location>
        <begin position="84"/>
        <end position="108"/>
    </location>
</feature>
<comment type="subcellular location">
    <subcellularLocation>
        <location evidence="1">Endomembrane system</location>
        <topology evidence="1">Multi-pass membrane protein</topology>
    </subcellularLocation>
</comment>
<evidence type="ECO:0000256" key="1">
    <source>
        <dbReference type="ARBA" id="ARBA00004127"/>
    </source>
</evidence>
<gene>
    <name evidence="7" type="ORF">GCM10025783_18960</name>
</gene>
<accession>A0ABP8Z5J2</accession>
<dbReference type="EMBL" id="BAABLP010000004">
    <property type="protein sequence ID" value="GAA4747067.1"/>
    <property type="molecule type" value="Genomic_DNA"/>
</dbReference>
<sequence length="111" mass="11291">MSAPRDPGLQPERTVLAWRRTLLALAVGALVAVRVLPPVLGGRTIVLAVGGLAAVAVLWVVAGRRHRAVEAVFRGRAPASAMPGGALLLALALVATLAAALGLAVTFLPHP</sequence>
<organism evidence="7 8">
    <name type="scientific">Amnibacterium soli</name>
    <dbReference type="NCBI Taxonomy" id="1282736"/>
    <lineage>
        <taxon>Bacteria</taxon>
        <taxon>Bacillati</taxon>
        <taxon>Actinomycetota</taxon>
        <taxon>Actinomycetes</taxon>
        <taxon>Micrococcales</taxon>
        <taxon>Microbacteriaceae</taxon>
        <taxon>Amnibacterium</taxon>
    </lineage>
</organism>
<keyword evidence="3 5" id="KW-1133">Transmembrane helix</keyword>
<dbReference type="RefSeq" id="WP_345480910.1">
    <property type="nucleotide sequence ID" value="NZ_BAABLP010000004.1"/>
</dbReference>